<dbReference type="GO" id="GO:0008324">
    <property type="term" value="F:monoatomic cation transmembrane transporter activity"/>
    <property type="evidence" value="ECO:0007669"/>
    <property type="project" value="InterPro"/>
</dbReference>
<dbReference type="Pfam" id="PF01545">
    <property type="entry name" value="Cation_efflux"/>
    <property type="match status" value="1"/>
</dbReference>
<dbReference type="PANTHER" id="PTHR43840">
    <property type="entry name" value="MITOCHONDRIAL METAL TRANSPORTER 1-RELATED"/>
    <property type="match status" value="1"/>
</dbReference>
<name>A0A1W2DXV2_9BACT</name>
<evidence type="ECO:0000259" key="8">
    <source>
        <dbReference type="Pfam" id="PF01545"/>
    </source>
</evidence>
<reference evidence="11 12" key="1">
    <citation type="submission" date="2017-04" db="EMBL/GenBank/DDBJ databases">
        <authorList>
            <person name="Afonso C.L."/>
            <person name="Miller P.J."/>
            <person name="Scott M.A."/>
            <person name="Spackman E."/>
            <person name="Goraichik I."/>
            <person name="Dimitrov K.M."/>
            <person name="Suarez D.L."/>
            <person name="Swayne D.E."/>
        </authorList>
    </citation>
    <scope>NUCLEOTIDE SEQUENCE [LARGE SCALE GENOMIC DNA]</scope>
    <source>
        <strain evidence="11 12">DSM 3385</strain>
    </source>
</reference>
<evidence type="ECO:0000313" key="11">
    <source>
        <dbReference type="EMBL" id="SMD01658.1"/>
    </source>
</evidence>
<feature type="transmembrane region" description="Helical" evidence="7">
    <location>
        <begin position="77"/>
        <end position="97"/>
    </location>
</feature>
<evidence type="ECO:0000256" key="7">
    <source>
        <dbReference type="SAM" id="Phobius"/>
    </source>
</evidence>
<dbReference type="SUPFAM" id="SSF160240">
    <property type="entry name" value="Cation efflux protein cytoplasmic domain-like"/>
    <property type="match status" value="1"/>
</dbReference>
<dbReference type="InterPro" id="IPR036837">
    <property type="entry name" value="Cation_efflux_CTD_sf"/>
</dbReference>
<comment type="similarity">
    <text evidence="2">Belongs to the cation diffusion facilitator (CDF) transporter (TC 2.A.4) family.</text>
</comment>
<feature type="domain" description="Dinitrogenase iron-molybdenum cofactor biosynthesis" evidence="9">
    <location>
        <begin position="309"/>
        <end position="402"/>
    </location>
</feature>
<dbReference type="SUPFAM" id="SSF161111">
    <property type="entry name" value="Cation efflux protein transmembrane domain-like"/>
    <property type="match status" value="1"/>
</dbReference>
<dbReference type="Pfam" id="PF02579">
    <property type="entry name" value="Nitro_FeMo-Co"/>
    <property type="match status" value="1"/>
</dbReference>
<keyword evidence="5 7" id="KW-1133">Transmembrane helix</keyword>
<dbReference type="InterPro" id="IPR050291">
    <property type="entry name" value="CDF_Transporter"/>
</dbReference>
<keyword evidence="12" id="KW-1185">Reference proteome</keyword>
<keyword evidence="3" id="KW-0813">Transport</keyword>
<dbReference type="InterPro" id="IPR058533">
    <property type="entry name" value="Cation_efflux_TM"/>
</dbReference>
<feature type="domain" description="Cation efflux protein transmembrane" evidence="8">
    <location>
        <begin position="16"/>
        <end position="209"/>
    </location>
</feature>
<protein>
    <submittedName>
        <fullName evidence="11">Cation diffusion facilitator family transporter</fullName>
    </submittedName>
</protein>
<keyword evidence="6 7" id="KW-0472">Membrane</keyword>
<evidence type="ECO:0000259" key="9">
    <source>
        <dbReference type="Pfam" id="PF02579"/>
    </source>
</evidence>
<dbReference type="NCBIfam" id="TIGR01297">
    <property type="entry name" value="CDF"/>
    <property type="match status" value="1"/>
</dbReference>
<dbReference type="Proteomes" id="UP000192418">
    <property type="component" value="Unassembled WGS sequence"/>
</dbReference>
<comment type="subcellular location">
    <subcellularLocation>
        <location evidence="1">Membrane</location>
        <topology evidence="1">Multi-pass membrane protein</topology>
    </subcellularLocation>
</comment>
<dbReference type="PANTHER" id="PTHR43840:SF15">
    <property type="entry name" value="MITOCHONDRIAL METAL TRANSPORTER 1-RELATED"/>
    <property type="match status" value="1"/>
</dbReference>
<accession>A0A1W2DXV2</accession>
<keyword evidence="4 7" id="KW-0812">Transmembrane</keyword>
<dbReference type="InterPro" id="IPR027470">
    <property type="entry name" value="Cation_efflux_CTD"/>
</dbReference>
<feature type="domain" description="Cation efflux protein cytoplasmic" evidence="10">
    <location>
        <begin position="213"/>
        <end position="291"/>
    </location>
</feature>
<organism evidence="11 12">
    <name type="scientific">Desulfocicer vacuolatum DSM 3385</name>
    <dbReference type="NCBI Taxonomy" id="1121400"/>
    <lineage>
        <taxon>Bacteria</taxon>
        <taxon>Pseudomonadati</taxon>
        <taxon>Thermodesulfobacteriota</taxon>
        <taxon>Desulfobacteria</taxon>
        <taxon>Desulfobacterales</taxon>
        <taxon>Desulfobacteraceae</taxon>
        <taxon>Desulfocicer</taxon>
    </lineage>
</organism>
<dbReference type="SUPFAM" id="SSF53146">
    <property type="entry name" value="Nitrogenase accessory factor-like"/>
    <property type="match status" value="1"/>
</dbReference>
<dbReference type="Pfam" id="PF16916">
    <property type="entry name" value="ZT_dimer"/>
    <property type="match status" value="1"/>
</dbReference>
<dbReference type="AlphaFoldDB" id="A0A1W2DXV2"/>
<gene>
    <name evidence="11" type="ORF">SAMN02746065_12120</name>
</gene>
<evidence type="ECO:0000256" key="4">
    <source>
        <dbReference type="ARBA" id="ARBA00022692"/>
    </source>
</evidence>
<dbReference type="Gene3D" id="1.20.1510.10">
    <property type="entry name" value="Cation efflux protein transmembrane domain"/>
    <property type="match status" value="1"/>
</dbReference>
<dbReference type="InterPro" id="IPR027469">
    <property type="entry name" value="Cation_efflux_TMD_sf"/>
</dbReference>
<dbReference type="InterPro" id="IPR002524">
    <property type="entry name" value="Cation_efflux"/>
</dbReference>
<evidence type="ECO:0000256" key="3">
    <source>
        <dbReference type="ARBA" id="ARBA00022448"/>
    </source>
</evidence>
<dbReference type="STRING" id="1121400.SAMN02746065_12120"/>
<evidence type="ECO:0000256" key="1">
    <source>
        <dbReference type="ARBA" id="ARBA00004141"/>
    </source>
</evidence>
<sequence>MEDKVKNLKKGRTVAFISVLISLALAIMKGIVGYLFNYQVLIADAIHSAADLMTHAASGFGLWIASRGKTTRFPYGLYRAETLACLVVGIFIFMAGIDLFKDGIHKLFHLGSVTSFPVFPIAASLISSIAGVIIAKMESSVGHAIGSQSLIASSKEAFLDIFTSLAVLVGILLVYYRIPYAEGVIIIIISLVLVKIGAENAWIALLILLDANLDPDLEEEIEEKIKNIRGVKGVGTVKIRQSGPFKMVECVIITRPLLSLYKAHEVTDKVEQMIAEEYEHIESIFIHVEPEKKKNLRALIPVTKNLGMDSVVDHHFARAAGYLVLKLKEEEAEIINFYENHFLKNKEHLGVKTSRSAIEYETDILFAASIGEISFHILKSNMIDVFKAEAGKSVKETIDDYYTKKLTRLEQPVHLIEESQISKMTPRRHH</sequence>
<dbReference type="RefSeq" id="WP_084071035.1">
    <property type="nucleotide sequence ID" value="NZ_FWXY01000021.1"/>
</dbReference>
<dbReference type="InterPro" id="IPR036105">
    <property type="entry name" value="DiNase_FeMo-co_biosyn_sf"/>
</dbReference>
<feature type="transmembrane region" description="Helical" evidence="7">
    <location>
        <begin position="117"/>
        <end position="136"/>
    </location>
</feature>
<proteinExistence type="inferred from homology"/>
<dbReference type="Gene3D" id="3.30.420.130">
    <property type="entry name" value="Dinitrogenase iron-molybdenum cofactor biosynthesis domain"/>
    <property type="match status" value="1"/>
</dbReference>
<feature type="transmembrane region" description="Helical" evidence="7">
    <location>
        <begin position="184"/>
        <end position="209"/>
    </location>
</feature>
<evidence type="ECO:0000256" key="6">
    <source>
        <dbReference type="ARBA" id="ARBA00023136"/>
    </source>
</evidence>
<dbReference type="OrthoDB" id="9806522at2"/>
<evidence type="ECO:0000256" key="2">
    <source>
        <dbReference type="ARBA" id="ARBA00008114"/>
    </source>
</evidence>
<dbReference type="Gene3D" id="3.30.70.1350">
    <property type="entry name" value="Cation efflux protein, cytoplasmic domain"/>
    <property type="match status" value="1"/>
</dbReference>
<evidence type="ECO:0000259" key="10">
    <source>
        <dbReference type="Pfam" id="PF16916"/>
    </source>
</evidence>
<feature type="transmembrane region" description="Helical" evidence="7">
    <location>
        <begin position="12"/>
        <end position="36"/>
    </location>
</feature>
<dbReference type="InterPro" id="IPR003731">
    <property type="entry name" value="Di-Nase_FeMo-co_biosynth"/>
</dbReference>
<evidence type="ECO:0000313" key="12">
    <source>
        <dbReference type="Proteomes" id="UP000192418"/>
    </source>
</evidence>
<feature type="transmembrane region" description="Helical" evidence="7">
    <location>
        <begin position="157"/>
        <end position="178"/>
    </location>
</feature>
<evidence type="ECO:0000256" key="5">
    <source>
        <dbReference type="ARBA" id="ARBA00022989"/>
    </source>
</evidence>
<dbReference type="EMBL" id="FWXY01000021">
    <property type="protein sequence ID" value="SMD01658.1"/>
    <property type="molecule type" value="Genomic_DNA"/>
</dbReference>
<dbReference type="GO" id="GO:0016020">
    <property type="term" value="C:membrane"/>
    <property type="evidence" value="ECO:0007669"/>
    <property type="project" value="UniProtKB-SubCell"/>
</dbReference>